<evidence type="ECO:0000313" key="1">
    <source>
        <dbReference type="EMBL" id="KAI3776133.1"/>
    </source>
</evidence>
<gene>
    <name evidence="1" type="ORF">L1987_45897</name>
</gene>
<organism evidence="1 2">
    <name type="scientific">Smallanthus sonchifolius</name>
    <dbReference type="NCBI Taxonomy" id="185202"/>
    <lineage>
        <taxon>Eukaryota</taxon>
        <taxon>Viridiplantae</taxon>
        <taxon>Streptophyta</taxon>
        <taxon>Embryophyta</taxon>
        <taxon>Tracheophyta</taxon>
        <taxon>Spermatophyta</taxon>
        <taxon>Magnoliopsida</taxon>
        <taxon>eudicotyledons</taxon>
        <taxon>Gunneridae</taxon>
        <taxon>Pentapetalae</taxon>
        <taxon>asterids</taxon>
        <taxon>campanulids</taxon>
        <taxon>Asterales</taxon>
        <taxon>Asteraceae</taxon>
        <taxon>Asteroideae</taxon>
        <taxon>Heliantheae alliance</taxon>
        <taxon>Millerieae</taxon>
        <taxon>Smallanthus</taxon>
    </lineage>
</organism>
<accession>A0ACB9FZ89</accession>
<reference evidence="1 2" key="2">
    <citation type="journal article" date="2022" name="Mol. Ecol. Resour.">
        <title>The genomes of chicory, endive, great burdock and yacon provide insights into Asteraceae paleo-polyploidization history and plant inulin production.</title>
        <authorList>
            <person name="Fan W."/>
            <person name="Wang S."/>
            <person name="Wang H."/>
            <person name="Wang A."/>
            <person name="Jiang F."/>
            <person name="Liu H."/>
            <person name="Zhao H."/>
            <person name="Xu D."/>
            <person name="Zhang Y."/>
        </authorList>
    </citation>
    <scope>NUCLEOTIDE SEQUENCE [LARGE SCALE GENOMIC DNA]</scope>
    <source>
        <strain evidence="2">cv. Yunnan</strain>
        <tissue evidence="1">Leaves</tissue>
    </source>
</reference>
<proteinExistence type="predicted"/>
<sequence>MVLNEVGEAYLPSSAMFARKGVTIGAQLVAGGLRHNPARGIKGLVLPAFRVIADLSRSLRVLASQPALIQVQSILFIGRLTTGYKIGSGRAEEELNKVRKSRGRCYSKLPQLRRVEWKTNCHTILRKNQGSELAVRIAGDHARLLHKSNLAGLTKEDCIGSYLLAQRIVHCTLSIPDLTLIRGDRPFEALLKGTLGLSVSQSRSLPSIEVSPAFEKQERSGPDMPGNRSHNIHDSPTALLLSSHAPPSITSYTPEGWILGKQNGQSEYSEFNVFKKLPTVVCLGPDLELFSTIDCSKEPYLAKGISYLYFPDREDGAIAVMVIPPTTETQTPKGCILSSILRAIDEYPDQARVKVQRIQDRAKGFIIFN</sequence>
<evidence type="ECO:0000313" key="2">
    <source>
        <dbReference type="Proteomes" id="UP001056120"/>
    </source>
</evidence>
<dbReference type="Proteomes" id="UP001056120">
    <property type="component" value="Linkage Group LG15"/>
</dbReference>
<keyword evidence="2" id="KW-1185">Reference proteome</keyword>
<reference evidence="2" key="1">
    <citation type="journal article" date="2022" name="Mol. Ecol. Resour.">
        <title>The genomes of chicory, endive, great burdock and yacon provide insights into Asteraceae palaeo-polyploidization history and plant inulin production.</title>
        <authorList>
            <person name="Fan W."/>
            <person name="Wang S."/>
            <person name="Wang H."/>
            <person name="Wang A."/>
            <person name="Jiang F."/>
            <person name="Liu H."/>
            <person name="Zhao H."/>
            <person name="Xu D."/>
            <person name="Zhang Y."/>
        </authorList>
    </citation>
    <scope>NUCLEOTIDE SEQUENCE [LARGE SCALE GENOMIC DNA]</scope>
    <source>
        <strain evidence="2">cv. Yunnan</strain>
    </source>
</reference>
<protein>
    <submittedName>
        <fullName evidence="1">Uncharacterized protein</fullName>
    </submittedName>
</protein>
<comment type="caution">
    <text evidence="1">The sequence shown here is derived from an EMBL/GenBank/DDBJ whole genome shotgun (WGS) entry which is preliminary data.</text>
</comment>
<name>A0ACB9FZ89_9ASTR</name>
<dbReference type="EMBL" id="CM042032">
    <property type="protein sequence ID" value="KAI3776133.1"/>
    <property type="molecule type" value="Genomic_DNA"/>
</dbReference>